<evidence type="ECO:0000256" key="1">
    <source>
        <dbReference type="ARBA" id="ARBA00001947"/>
    </source>
</evidence>
<gene>
    <name evidence="6" type="ORF">A2815_01070</name>
</gene>
<evidence type="ECO:0000256" key="2">
    <source>
        <dbReference type="ARBA" id="ARBA00022723"/>
    </source>
</evidence>
<comment type="caution">
    <text evidence="6">The sequence shown here is derived from an EMBL/GenBank/DDBJ whole genome shotgun (WGS) entry which is preliminary data.</text>
</comment>
<evidence type="ECO:0000313" key="7">
    <source>
        <dbReference type="Proteomes" id="UP000176974"/>
    </source>
</evidence>
<reference evidence="6 7" key="1">
    <citation type="journal article" date="2016" name="Nat. Commun.">
        <title>Thousands of microbial genomes shed light on interconnected biogeochemical processes in an aquifer system.</title>
        <authorList>
            <person name="Anantharaman K."/>
            <person name="Brown C.T."/>
            <person name="Hug L.A."/>
            <person name="Sharon I."/>
            <person name="Castelle C.J."/>
            <person name="Probst A.J."/>
            <person name="Thomas B.C."/>
            <person name="Singh A."/>
            <person name="Wilkins M.J."/>
            <person name="Karaoz U."/>
            <person name="Brodie E.L."/>
            <person name="Williams K.H."/>
            <person name="Hubbard S.S."/>
            <person name="Banfield J.F."/>
        </authorList>
    </citation>
    <scope>NUCLEOTIDE SEQUENCE [LARGE SCALE GENOMIC DNA]</scope>
</reference>
<keyword evidence="2" id="KW-0479">Metal-binding</keyword>
<name>A0A1G2FBH3_9BACT</name>
<accession>A0A1G2FBH3</accession>
<evidence type="ECO:0000259" key="5">
    <source>
        <dbReference type="Pfam" id="PF24827"/>
    </source>
</evidence>
<dbReference type="GO" id="GO:0005829">
    <property type="term" value="C:cytosol"/>
    <property type="evidence" value="ECO:0007669"/>
    <property type="project" value="TreeGrafter"/>
</dbReference>
<comment type="cofactor">
    <cofactor evidence="1">
        <name>Zn(2+)</name>
        <dbReference type="ChEBI" id="CHEBI:29105"/>
    </cofactor>
</comment>
<keyword evidence="4" id="KW-0862">Zinc</keyword>
<protein>
    <recommendedName>
        <fullName evidence="5">Succinylglutamate desuccinylase/Aspartoacylase catalytic domain-containing protein</fullName>
    </recommendedName>
</protein>
<dbReference type="Proteomes" id="UP000176974">
    <property type="component" value="Unassembled WGS sequence"/>
</dbReference>
<dbReference type="PANTHER" id="PTHR15162:SF7">
    <property type="entry name" value="SUCCINYLGLUTAMATE DESUCCINYLASE"/>
    <property type="match status" value="1"/>
</dbReference>
<dbReference type="InterPro" id="IPR055438">
    <property type="entry name" value="AstE_AspA_cat"/>
</dbReference>
<keyword evidence="3" id="KW-0378">Hydrolase</keyword>
<feature type="domain" description="Succinylglutamate desuccinylase/Aspartoacylase catalytic" evidence="5">
    <location>
        <begin position="38"/>
        <end position="179"/>
    </location>
</feature>
<dbReference type="InterPro" id="IPR050178">
    <property type="entry name" value="AspA/AstE_fam"/>
</dbReference>
<evidence type="ECO:0000313" key="6">
    <source>
        <dbReference type="EMBL" id="OGZ34980.1"/>
    </source>
</evidence>
<dbReference type="PANTHER" id="PTHR15162">
    <property type="entry name" value="ASPARTOACYLASE"/>
    <property type="match status" value="1"/>
</dbReference>
<dbReference type="AlphaFoldDB" id="A0A1G2FBH3"/>
<organism evidence="6 7">
    <name type="scientific">Candidatus Portnoybacteria bacterium RIFCSPHIGHO2_01_FULL_40_12b</name>
    <dbReference type="NCBI Taxonomy" id="1801994"/>
    <lineage>
        <taxon>Bacteria</taxon>
        <taxon>Candidatus Portnoyibacteriota</taxon>
    </lineage>
</organism>
<proteinExistence type="predicted"/>
<sequence>MLNPEYTTGQLKNILSEENLNHERPFVLAELGRGSPVIAVTTATHGDEELGVKIISDLGKTLHLQRGTLRLIVANPPALMRGVRFITEDLNRGYPGISGKQGEAGIAAHVLELVKDSDFTIDIHTTSAPTEGFVIANERNGKKIEFAEMAGINKILLIPRQKKYAMIDFVNCGIGIELGLHNSQYAYDLGMVAIKNVLGKLGVAGEQISEEDRHEYYKLFGSIVRPSSPIEVLSTCHNFQLIHKGEAIAQVDREDFIKAEEDSYPVFLGEKAYATICLKAKKISREEIGGLSTV</sequence>
<dbReference type="Pfam" id="PF24827">
    <property type="entry name" value="AstE_AspA_cat"/>
    <property type="match status" value="1"/>
</dbReference>
<dbReference type="SUPFAM" id="SSF53187">
    <property type="entry name" value="Zn-dependent exopeptidases"/>
    <property type="match status" value="1"/>
</dbReference>
<dbReference type="GO" id="GO:0046872">
    <property type="term" value="F:metal ion binding"/>
    <property type="evidence" value="ECO:0007669"/>
    <property type="project" value="UniProtKB-KW"/>
</dbReference>
<evidence type="ECO:0000256" key="4">
    <source>
        <dbReference type="ARBA" id="ARBA00022833"/>
    </source>
</evidence>
<dbReference type="GO" id="GO:0016788">
    <property type="term" value="F:hydrolase activity, acting on ester bonds"/>
    <property type="evidence" value="ECO:0007669"/>
    <property type="project" value="InterPro"/>
</dbReference>
<dbReference type="EMBL" id="MHMY01000022">
    <property type="protein sequence ID" value="OGZ34980.1"/>
    <property type="molecule type" value="Genomic_DNA"/>
</dbReference>
<evidence type="ECO:0000256" key="3">
    <source>
        <dbReference type="ARBA" id="ARBA00022801"/>
    </source>
</evidence>
<dbReference type="Gene3D" id="3.40.630.10">
    <property type="entry name" value="Zn peptidases"/>
    <property type="match status" value="1"/>
</dbReference>